<name>A0A3R9PUX1_9ENTR</name>
<dbReference type="Proteomes" id="UP000276389">
    <property type="component" value="Unassembled WGS sequence"/>
</dbReference>
<protein>
    <submittedName>
        <fullName evidence="1">Sugar glycosyltransferase</fullName>
    </submittedName>
</protein>
<proteinExistence type="predicted"/>
<dbReference type="AlphaFoldDB" id="A0A3R9PUX1"/>
<sequence>MGSLTKQLYRYTHKRDMRHNENLWPFIKISRNETGEISDLRYKGHSINLTTLSSLRHQFDDEILIAATGPSVKTIDFSSLPTTVVTAGVNGAWHLNNALHFSLYFVVDMTFIDRQTALLKRLIDSKKVILFTTVMGIVKLIERFSYEQIQCRICIIEDICYETYKPSIKRTDVRQALADTPGIVFSETHPHTAFSRDVRHGVVDAGTVMYWALQVLYFLGFKKIYIAGLDLNNFNQPRFYENFNTMLPSFLEDKIKNIVFPAMELASHVFKKDNITVINLSPQSALPDSVFPRKDFTDVFN</sequence>
<accession>A0A3R9PUX1</accession>
<keyword evidence="1" id="KW-0808">Transferase</keyword>
<dbReference type="Gene3D" id="3.90.1480.10">
    <property type="entry name" value="Alpha-2,3-sialyltransferase"/>
    <property type="match status" value="1"/>
</dbReference>
<comment type="caution">
    <text evidence="1">The sequence shown here is derived from an EMBL/GenBank/DDBJ whole genome shotgun (WGS) entry which is preliminary data.</text>
</comment>
<reference evidence="1 2" key="1">
    <citation type="submission" date="2018-12" db="EMBL/GenBank/DDBJ databases">
        <title>The Genome Submission of two Enterobacter spp. strains.</title>
        <authorList>
            <person name="Wu W."/>
            <person name="Wei L."/>
            <person name="Feng Y."/>
            <person name="Zong Z."/>
        </authorList>
    </citation>
    <scope>NUCLEOTIDE SEQUENCE [LARGE SCALE GENOMIC DNA]</scope>
    <source>
        <strain evidence="1 2">WCHEHu045002</strain>
    </source>
</reference>
<dbReference type="RefSeq" id="WP_125915063.1">
    <property type="nucleotide sequence ID" value="NZ_RWHU01000006.1"/>
</dbReference>
<evidence type="ECO:0000313" key="2">
    <source>
        <dbReference type="Proteomes" id="UP000276389"/>
    </source>
</evidence>
<organism evidence="1 2">
    <name type="scientific">Enterobacter huaxiensis</name>
    <dbReference type="NCBI Taxonomy" id="2494702"/>
    <lineage>
        <taxon>Bacteria</taxon>
        <taxon>Pseudomonadati</taxon>
        <taxon>Pseudomonadota</taxon>
        <taxon>Gammaproteobacteria</taxon>
        <taxon>Enterobacterales</taxon>
        <taxon>Enterobacteriaceae</taxon>
        <taxon>Enterobacter</taxon>
    </lineage>
</organism>
<gene>
    <name evidence="1" type="ORF">EJE24_16950</name>
</gene>
<dbReference type="GO" id="GO:0016740">
    <property type="term" value="F:transferase activity"/>
    <property type="evidence" value="ECO:0007669"/>
    <property type="project" value="UniProtKB-KW"/>
</dbReference>
<evidence type="ECO:0000313" key="1">
    <source>
        <dbReference type="EMBL" id="RSK65777.1"/>
    </source>
</evidence>
<dbReference type="EMBL" id="RWHU01000006">
    <property type="protein sequence ID" value="RSK65777.1"/>
    <property type="molecule type" value="Genomic_DNA"/>
</dbReference>